<reference evidence="3 4" key="1">
    <citation type="submission" date="2015-01" db="EMBL/GenBank/DDBJ databases">
        <title>Evolution of Trichinella species and genotypes.</title>
        <authorList>
            <person name="Korhonen P.K."/>
            <person name="Edoardo P."/>
            <person name="Giuseppe L.R."/>
            <person name="Gasser R.B."/>
        </authorList>
    </citation>
    <scope>NUCLEOTIDE SEQUENCE [LARGE SCALE GENOMIC DNA]</scope>
    <source>
        <strain evidence="3">ISS3</strain>
    </source>
</reference>
<organism evidence="3 4">
    <name type="scientific">Trichinella spiralis</name>
    <name type="common">Trichina worm</name>
    <dbReference type="NCBI Taxonomy" id="6334"/>
    <lineage>
        <taxon>Eukaryota</taxon>
        <taxon>Metazoa</taxon>
        <taxon>Ecdysozoa</taxon>
        <taxon>Nematoda</taxon>
        <taxon>Enoplea</taxon>
        <taxon>Dorylaimia</taxon>
        <taxon>Trichinellida</taxon>
        <taxon>Trichinellidae</taxon>
        <taxon>Trichinella</taxon>
    </lineage>
</organism>
<name>A0A0V1BM90_TRISP</name>
<dbReference type="STRING" id="6334.A0A0V1BM90"/>
<keyword evidence="2" id="KW-0472">Membrane</keyword>
<feature type="region of interest" description="Disordered" evidence="1">
    <location>
        <begin position="1264"/>
        <end position="1316"/>
    </location>
</feature>
<dbReference type="InterPro" id="IPR036465">
    <property type="entry name" value="vWFA_dom_sf"/>
</dbReference>
<dbReference type="Gene3D" id="3.40.50.410">
    <property type="entry name" value="von Willebrand factor, type A domain"/>
    <property type="match status" value="1"/>
</dbReference>
<dbReference type="GO" id="GO:0005891">
    <property type="term" value="C:voltage-gated calcium channel complex"/>
    <property type="evidence" value="ECO:0007669"/>
    <property type="project" value="TreeGrafter"/>
</dbReference>
<evidence type="ECO:0000256" key="1">
    <source>
        <dbReference type="SAM" id="MobiDB-lite"/>
    </source>
</evidence>
<gene>
    <name evidence="3" type="primary">CACHD1</name>
    <name evidence="3" type="ORF">T01_10781</name>
</gene>
<feature type="transmembrane region" description="Helical" evidence="2">
    <location>
        <begin position="1176"/>
        <end position="1197"/>
    </location>
</feature>
<comment type="caution">
    <text evidence="3">The sequence shown here is derived from an EMBL/GenBank/DDBJ whole genome shotgun (WGS) entry which is preliminary data.</text>
</comment>
<accession>A0A0V1BM90</accession>
<evidence type="ECO:0000313" key="3">
    <source>
        <dbReference type="EMBL" id="KRY38217.1"/>
    </source>
</evidence>
<keyword evidence="4" id="KW-1185">Reference proteome</keyword>
<protein>
    <submittedName>
        <fullName evidence="3">VWFA and cache domain-containing protein 1</fullName>
    </submittedName>
</protein>
<dbReference type="SUPFAM" id="SSF53300">
    <property type="entry name" value="vWA-like"/>
    <property type="match status" value="1"/>
</dbReference>
<dbReference type="EMBL" id="JYDH01000027">
    <property type="protein sequence ID" value="KRY38217.1"/>
    <property type="molecule type" value="Genomic_DNA"/>
</dbReference>
<dbReference type="Gene3D" id="3.30.450.20">
    <property type="entry name" value="PAS domain"/>
    <property type="match status" value="1"/>
</dbReference>
<dbReference type="GO" id="GO:0005245">
    <property type="term" value="F:voltage-gated calcium channel activity"/>
    <property type="evidence" value="ECO:0007669"/>
    <property type="project" value="TreeGrafter"/>
</dbReference>
<dbReference type="eggNOG" id="KOG2353">
    <property type="taxonomic scope" value="Eukaryota"/>
</dbReference>
<sequence>MHFGAAETLPQTSFSEIHQELVGHDGVKEVWGSVMPVVSWALLQSIVAGEISSADVHWPNDTTTTQTWSNSTASATVSRVLPKIAAAPPLFRSAPSKIRQDLGALPIFISADRVSKLLRNFANEEMGAYFLQSKFDAMVYQTENNNMFEDASTLADTLAQLISECVTAVNLLKTQVLSVFSKSPYDMHAFRQYRECCSIDPQLLNHSPEHGAFVNTSISCDVVPRGLSAFSFYPGQNLSETFIHNTRGNVTILWQYFISSDGLRTEFPSNRIDERNYTSCEMLARKHRREIFASSIFGYPKQVVILIDHSRNLSEQQLLIAKCVAQTLINLLGEGDELLLLGVSDKVSISSAVHCPNVTAAVTAEVKADAERFVEELLPSCGVADHSMALKVAYKVIAGRKFDKLRRQPMIVFISAGLEPELLKNHDMLQKSRNRYFDTRVKLFSFHTIDSESSISKNPFNYSDAVFEHGKVIWVNMTNKECLPLKSLMAIFGGGEMSKADEIKFRTVGSGYLSSRAVLLVSKQIYVDDSFVGFVGVEADLAELVAPIVFYSSGDTTSYAFLFSLDGLVVAHPHFLSLPTIRAVSMHISMVEKHFPFSEWKQSFKTRNHGQILQLAKTADGNRTETDIIYYWKASNSLKRGNDVLTDSEKGATGLVSCKLCYPETNEEGDLEDLTVQGTPYILVISSKERVSVERSNRPEFSDVLTRSLAYHRLDLHLSKDFDLCLHGKMLASTDRVGLYLAPRSFKEPMKRFLVTESKRTAQGFWAFVSDVTRLITNPGLQLNIRREICALREMASEWQRLAKEGQYPYSVLRRYLATPSGVFLSYPAVLMNQHFDPVQREWFQRAVRHPSKVVITGPVVDPSGFGHIVSLSHTVYEGKAAAMHHIGDPVVAVLGLDVSLTFLFKMLYNHLTVCREIGINCFLFDDRGYIVAHNNVHPFGDVIRRQEGLHITHREPFIASEILQNSEFVRKVVCLRFSDRTVQRMYIFNTSFEDVMKNSDGCLKYQIAVVPQTNVFLAIVNRSCHKQSAFCPCSVTDRRCLNCYRSEATECECPCECPIDSLQCPKIDGKPTELPICPAAVQDTVLASPDMQFFDVNTPLLQCKEINCADFKTQASCAGVVGCEWCYYDLDRVNQLPTPYCASVHVCFSGFLGLSPLGNIDEEFVNSKFAASTPVGPVAGGIMAVFILLVAGVYWYRQQVNRIMENRCYRLNDSSATRLNVDLEEDFHFDDGSSNAQHANGAGTTQGNSGLLLASFERQNLISMPRPRSRWRPGPRTESSDPGYSTMTANCDDSEQATTVEMGSPGFGSFRRSQKDEAVAESEAETAASSAIGGNSEIAEVVSEKSLKKFNKSNELVITAQIHASAS</sequence>
<evidence type="ECO:0000256" key="2">
    <source>
        <dbReference type="SAM" id="Phobius"/>
    </source>
</evidence>
<keyword evidence="2" id="KW-1133">Transmembrane helix</keyword>
<proteinExistence type="predicted"/>
<dbReference type="OrthoDB" id="2150145at2759"/>
<keyword evidence="2" id="KW-0812">Transmembrane</keyword>
<dbReference type="InterPro" id="IPR051173">
    <property type="entry name" value="Ca_channel_alpha-2/delta"/>
</dbReference>
<dbReference type="PANTHER" id="PTHR10166">
    <property type="entry name" value="VOLTAGE-DEPENDENT CALCIUM CHANNEL SUBUNIT ALPHA-2/DELTA-RELATED"/>
    <property type="match status" value="1"/>
</dbReference>
<dbReference type="Proteomes" id="UP000054776">
    <property type="component" value="Unassembled WGS sequence"/>
</dbReference>
<dbReference type="InParanoid" id="A0A0V1BM90"/>
<feature type="compositionally biased region" description="Polar residues" evidence="1">
    <location>
        <begin position="1281"/>
        <end position="1302"/>
    </location>
</feature>
<evidence type="ECO:0000313" key="4">
    <source>
        <dbReference type="Proteomes" id="UP000054776"/>
    </source>
</evidence>
<dbReference type="PANTHER" id="PTHR10166:SF66">
    <property type="entry name" value="VWFA AND CACHE DOMAIN-CONTAINING PROTEIN CG16868"/>
    <property type="match status" value="1"/>
</dbReference>